<reference evidence="2 3" key="1">
    <citation type="journal article" date="2021" name="Nat. Commun.">
        <title>Isolation of a member of the candidate phylum Atribacteria reveals a unique cell membrane structure.</title>
        <authorList>
            <person name="Taiki K."/>
            <person name="Nobu M.K."/>
            <person name="Kusada H."/>
            <person name="Meng X.-Y."/>
            <person name="Hosoki N."/>
            <person name="Uematsu K."/>
            <person name="Yoshioka H."/>
            <person name="Kamagata Y."/>
            <person name="Tamaki H."/>
        </authorList>
    </citation>
    <scope>NUCLEOTIDE SEQUENCE [LARGE SCALE GENOMIC DNA]</scope>
    <source>
        <strain evidence="2 3">RT761</strain>
    </source>
</reference>
<dbReference type="Proteomes" id="UP000594463">
    <property type="component" value="Chromosome"/>
</dbReference>
<dbReference type="KEGG" id="alam:RT761_02668"/>
<dbReference type="EMBL" id="CP065383">
    <property type="protein sequence ID" value="QPM69435.1"/>
    <property type="molecule type" value="Genomic_DNA"/>
</dbReference>
<keyword evidence="3" id="KW-1185">Reference proteome</keyword>
<evidence type="ECO:0000313" key="3">
    <source>
        <dbReference type="Proteomes" id="UP000594463"/>
    </source>
</evidence>
<feature type="domain" description="Transposase IS204/IS1001/IS1096/IS1165 DDE" evidence="1">
    <location>
        <begin position="2"/>
        <end position="128"/>
    </location>
</feature>
<organism evidence="2 3">
    <name type="scientific">Atribacter laminatus</name>
    <dbReference type="NCBI Taxonomy" id="2847778"/>
    <lineage>
        <taxon>Bacteria</taxon>
        <taxon>Pseudomonadati</taxon>
        <taxon>Atribacterota</taxon>
        <taxon>Atribacteria</taxon>
        <taxon>Atribacterales</taxon>
        <taxon>Atribacteraceae</taxon>
        <taxon>Atribacter</taxon>
    </lineage>
</organism>
<evidence type="ECO:0000313" key="2">
    <source>
        <dbReference type="EMBL" id="QPM69435.1"/>
    </source>
</evidence>
<proteinExistence type="predicted"/>
<evidence type="ECO:0000259" key="1">
    <source>
        <dbReference type="Pfam" id="PF01610"/>
    </source>
</evidence>
<gene>
    <name evidence="2" type="ORF">RT761_02668</name>
</gene>
<accession>A0A7T1F466</accession>
<sequence length="136" mass="16119">MVNGSKYLLLKNQEHLLPQEILRLQREMELNQNLSLAYILKDSFKELWEGKSYSGSKNLEEWCAMAYVSHLKTCDRLCYNVQRLYLCIYSHCSYSLHTSLLEGINSKFKVIKREAFDYHDLEYFSSIIKDSFVRSN</sequence>
<protein>
    <recommendedName>
        <fullName evidence="1">Transposase IS204/IS1001/IS1096/IS1165 DDE domain-containing protein</fullName>
    </recommendedName>
</protein>
<name>A0A7T1F466_ATRLM</name>
<dbReference type="InterPro" id="IPR002560">
    <property type="entry name" value="Transposase_DDE"/>
</dbReference>
<dbReference type="Pfam" id="PF01610">
    <property type="entry name" value="DDE_Tnp_ISL3"/>
    <property type="match status" value="1"/>
</dbReference>
<dbReference type="AlphaFoldDB" id="A0A7T1F466"/>